<evidence type="ECO:0000256" key="7">
    <source>
        <dbReference type="PROSITE-ProRule" id="PRU00423"/>
    </source>
</evidence>
<keyword evidence="5" id="KW-0598">Phosphotransferase system</keyword>
<evidence type="ECO:0000256" key="3">
    <source>
        <dbReference type="ARBA" id="ARBA00022597"/>
    </source>
</evidence>
<dbReference type="PANTHER" id="PTHR34581:SF2">
    <property type="entry name" value="PTS SYSTEM N,N'-DIACETYLCHITOBIOSE-SPECIFIC EIIB COMPONENT"/>
    <property type="match status" value="1"/>
</dbReference>
<evidence type="ECO:0000259" key="8">
    <source>
        <dbReference type="PROSITE" id="PS51100"/>
    </source>
</evidence>
<keyword evidence="2" id="KW-0597">Phosphoprotein</keyword>
<keyword evidence="6" id="KW-0418">Kinase</keyword>
<protein>
    <submittedName>
        <fullName evidence="9">PTS lactose transporter subunit IIB</fullName>
    </submittedName>
</protein>
<feature type="modified residue" description="Phosphocysteine; by EIIA" evidence="7">
    <location>
        <position position="8"/>
    </location>
</feature>
<evidence type="ECO:0000313" key="9">
    <source>
        <dbReference type="EMBL" id="KEZ91238.1"/>
    </source>
</evidence>
<evidence type="ECO:0000256" key="4">
    <source>
        <dbReference type="ARBA" id="ARBA00022679"/>
    </source>
</evidence>
<evidence type="ECO:0000256" key="1">
    <source>
        <dbReference type="ARBA" id="ARBA00022448"/>
    </source>
</evidence>
<dbReference type="GO" id="GO:0009401">
    <property type="term" value="P:phosphoenolpyruvate-dependent sugar phosphotransferase system"/>
    <property type="evidence" value="ECO:0007669"/>
    <property type="project" value="UniProtKB-KW"/>
</dbReference>
<name>A0A084JQK4_9FIRM</name>
<dbReference type="Gene3D" id="3.40.50.2300">
    <property type="match status" value="1"/>
</dbReference>
<feature type="domain" description="PTS EIIB type-3" evidence="8">
    <location>
        <begin position="1"/>
        <end position="100"/>
    </location>
</feature>
<comment type="caution">
    <text evidence="9">The sequence shown here is derived from an EMBL/GenBank/DDBJ whole genome shotgun (WGS) entry which is preliminary data.</text>
</comment>
<reference evidence="9 10" key="1">
    <citation type="submission" date="2014-07" db="EMBL/GenBank/DDBJ databases">
        <title>Draft genome of Clostridium celerecrescens 152B isolated from sediments associated with methane hydrate from Krishna Godavari basin.</title>
        <authorList>
            <person name="Honkalas V.S."/>
            <person name="Dabir A.P."/>
            <person name="Arora P."/>
            <person name="Dhakephalkar P.K."/>
        </authorList>
    </citation>
    <scope>NUCLEOTIDE SEQUENCE [LARGE SCALE GENOMIC DNA]</scope>
    <source>
        <strain evidence="9 10">152B</strain>
    </source>
</reference>
<keyword evidence="10" id="KW-1185">Reference proteome</keyword>
<dbReference type="CDD" id="cd05564">
    <property type="entry name" value="PTS_IIB_chitobiose_lichenan"/>
    <property type="match status" value="1"/>
</dbReference>
<dbReference type="Proteomes" id="UP000028525">
    <property type="component" value="Unassembled WGS sequence"/>
</dbReference>
<accession>A0A084JQK4</accession>
<evidence type="ECO:0000313" key="10">
    <source>
        <dbReference type="Proteomes" id="UP000028525"/>
    </source>
</evidence>
<dbReference type="GO" id="GO:0016301">
    <property type="term" value="F:kinase activity"/>
    <property type="evidence" value="ECO:0007669"/>
    <property type="project" value="UniProtKB-KW"/>
</dbReference>
<dbReference type="InterPro" id="IPR036095">
    <property type="entry name" value="PTS_EIIB-like_sf"/>
</dbReference>
<dbReference type="SUPFAM" id="SSF52794">
    <property type="entry name" value="PTS system IIB component-like"/>
    <property type="match status" value="1"/>
</dbReference>
<dbReference type="InterPro" id="IPR051819">
    <property type="entry name" value="PTS_sugar-specific_EIIB"/>
</dbReference>
<keyword evidence="4" id="KW-0808">Transferase</keyword>
<proteinExistence type="predicted"/>
<dbReference type="Pfam" id="PF02302">
    <property type="entry name" value="PTS_IIB"/>
    <property type="match status" value="1"/>
</dbReference>
<dbReference type="InterPro" id="IPR003501">
    <property type="entry name" value="PTS_EIIB_2/3"/>
</dbReference>
<dbReference type="GO" id="GO:0008982">
    <property type="term" value="F:protein-N(PI)-phosphohistidine-sugar phosphotransferase activity"/>
    <property type="evidence" value="ECO:0007669"/>
    <property type="project" value="InterPro"/>
</dbReference>
<dbReference type="AlphaFoldDB" id="A0A084JQK4"/>
<keyword evidence="1" id="KW-0813">Transport</keyword>
<evidence type="ECO:0000256" key="6">
    <source>
        <dbReference type="ARBA" id="ARBA00022777"/>
    </source>
</evidence>
<dbReference type="RefSeq" id="WP_038278151.1">
    <property type="nucleotide sequence ID" value="NZ_FYAL01000014.1"/>
</dbReference>
<dbReference type="STRING" id="29354.IO98_04110"/>
<dbReference type="EMBL" id="JPME01000006">
    <property type="protein sequence ID" value="KEZ91238.1"/>
    <property type="molecule type" value="Genomic_DNA"/>
</dbReference>
<keyword evidence="3" id="KW-0762">Sugar transport</keyword>
<evidence type="ECO:0000256" key="2">
    <source>
        <dbReference type="ARBA" id="ARBA00022553"/>
    </source>
</evidence>
<dbReference type="InterPro" id="IPR013012">
    <property type="entry name" value="PTS_EIIB_3"/>
</dbReference>
<dbReference type="OrthoDB" id="9808134at2"/>
<gene>
    <name evidence="9" type="ORF">IO98_04110</name>
</gene>
<sequence>MRNIVLFCAAGMSTSLLVHKMKEAAEKENYECKINAYALASTKDKGKDADIILLGPQVRFSKAKVEKDCPGKIIECIDMQVYGTMNGAKVIAQVKKALGD</sequence>
<dbReference type="PANTHER" id="PTHR34581">
    <property type="entry name" value="PTS SYSTEM N,N'-DIACETYLCHITOBIOSE-SPECIFIC EIIB COMPONENT"/>
    <property type="match status" value="1"/>
</dbReference>
<dbReference type="PROSITE" id="PS51100">
    <property type="entry name" value="PTS_EIIB_TYPE_3"/>
    <property type="match status" value="1"/>
</dbReference>
<organism evidence="9 10">
    <name type="scientific">Lacrimispora celerecrescens</name>
    <dbReference type="NCBI Taxonomy" id="29354"/>
    <lineage>
        <taxon>Bacteria</taxon>
        <taxon>Bacillati</taxon>
        <taxon>Bacillota</taxon>
        <taxon>Clostridia</taxon>
        <taxon>Lachnospirales</taxon>
        <taxon>Lachnospiraceae</taxon>
        <taxon>Lacrimispora</taxon>
    </lineage>
</organism>
<evidence type="ECO:0000256" key="5">
    <source>
        <dbReference type="ARBA" id="ARBA00022683"/>
    </source>
</evidence>